<evidence type="ECO:0000313" key="1">
    <source>
        <dbReference type="EMBL" id="RXH74327.1"/>
    </source>
</evidence>
<dbReference type="EMBL" id="RDQH01000341">
    <property type="protein sequence ID" value="RXH74327.1"/>
    <property type="molecule type" value="Genomic_DNA"/>
</dbReference>
<sequence>MSNHGSPRYEHETDMDVSSSCCGFRGCFRFFGGAYRKSDDNVYEHLVLQEGIGRNKETTWWRKKLNEAKEYTEVLGGPKWKNFIRKIGGYCERQKNRLCRKEKNTAFPYDIHSYALNFDEGVGREGADAVLGFTARFAAPFSNEHGSMGGPVHGTDESAFVKSRC</sequence>
<protein>
    <recommendedName>
        <fullName evidence="3">Stress induced protein</fullName>
    </recommendedName>
</protein>
<proteinExistence type="predicted"/>
<organism evidence="1 2">
    <name type="scientific">Malus domestica</name>
    <name type="common">Apple</name>
    <name type="synonym">Pyrus malus</name>
    <dbReference type="NCBI Taxonomy" id="3750"/>
    <lineage>
        <taxon>Eukaryota</taxon>
        <taxon>Viridiplantae</taxon>
        <taxon>Streptophyta</taxon>
        <taxon>Embryophyta</taxon>
        <taxon>Tracheophyta</taxon>
        <taxon>Spermatophyta</taxon>
        <taxon>Magnoliopsida</taxon>
        <taxon>eudicotyledons</taxon>
        <taxon>Gunneridae</taxon>
        <taxon>Pentapetalae</taxon>
        <taxon>rosids</taxon>
        <taxon>fabids</taxon>
        <taxon>Rosales</taxon>
        <taxon>Rosaceae</taxon>
        <taxon>Amygdaloideae</taxon>
        <taxon>Maleae</taxon>
        <taxon>Malus</taxon>
    </lineage>
</organism>
<name>A0A498HXN0_MALDO</name>
<keyword evidence="2" id="KW-1185">Reference proteome</keyword>
<comment type="caution">
    <text evidence="1">The sequence shown here is derived from an EMBL/GenBank/DDBJ whole genome shotgun (WGS) entry which is preliminary data.</text>
</comment>
<evidence type="ECO:0008006" key="3">
    <source>
        <dbReference type="Google" id="ProtNLM"/>
    </source>
</evidence>
<accession>A0A498HXN0</accession>
<dbReference type="PANTHER" id="PTHR47076">
    <property type="entry name" value="NHL DOMAIN PROTEIN"/>
    <property type="match status" value="1"/>
</dbReference>
<evidence type="ECO:0000313" key="2">
    <source>
        <dbReference type="Proteomes" id="UP000290289"/>
    </source>
</evidence>
<dbReference type="Proteomes" id="UP000290289">
    <property type="component" value="Chromosome 15"/>
</dbReference>
<reference evidence="1 2" key="1">
    <citation type="submission" date="2018-10" db="EMBL/GenBank/DDBJ databases">
        <title>A high-quality apple genome assembly.</title>
        <authorList>
            <person name="Hu J."/>
        </authorList>
    </citation>
    <scope>NUCLEOTIDE SEQUENCE [LARGE SCALE GENOMIC DNA]</scope>
    <source>
        <strain evidence="2">cv. HFTH1</strain>
        <tissue evidence="1">Young leaf</tissue>
    </source>
</reference>
<dbReference type="AlphaFoldDB" id="A0A498HXN0"/>
<dbReference type="PANTHER" id="PTHR47076:SF1">
    <property type="entry name" value="NHL DOMAIN PROTEIN"/>
    <property type="match status" value="1"/>
</dbReference>
<gene>
    <name evidence="1" type="ORF">DVH24_029048</name>
</gene>